<feature type="chain" id="PRO_5025412206" description="Neurexin 2a" evidence="3">
    <location>
        <begin position="24"/>
        <end position="434"/>
    </location>
</feature>
<keyword evidence="3" id="KW-0732">Signal</keyword>
<keyword evidence="1" id="KW-1015">Disulfide bond</keyword>
<dbReference type="InterPro" id="IPR001791">
    <property type="entry name" value="Laminin_G"/>
</dbReference>
<reference evidence="6" key="1">
    <citation type="submission" date="2021-04" db="EMBL/GenBank/DDBJ databases">
        <authorList>
            <consortium name="Wellcome Sanger Institute Data Sharing"/>
        </authorList>
    </citation>
    <scope>NUCLEOTIDE SEQUENCE [LARGE SCALE GENOMIC DNA]</scope>
</reference>
<proteinExistence type="predicted"/>
<dbReference type="OMA" id="SNEINWG"/>
<evidence type="ECO:0008006" key="8">
    <source>
        <dbReference type="Google" id="ProtNLM"/>
    </source>
</evidence>
<dbReference type="CDD" id="cd00110">
    <property type="entry name" value="LamG"/>
    <property type="match status" value="2"/>
</dbReference>
<evidence type="ECO:0000256" key="2">
    <source>
        <dbReference type="PROSITE-ProRule" id="PRU00076"/>
    </source>
</evidence>
<dbReference type="InterPro" id="IPR013320">
    <property type="entry name" value="ConA-like_dom_sf"/>
</dbReference>
<accession>A0A665UQC7</accession>
<comment type="caution">
    <text evidence="2">Lacks conserved residue(s) required for the propagation of feature annotation.</text>
</comment>
<feature type="domain" description="Laminin G" evidence="4">
    <location>
        <begin position="23"/>
        <end position="205"/>
    </location>
</feature>
<reference evidence="6" key="2">
    <citation type="submission" date="2025-08" db="UniProtKB">
        <authorList>
            <consortium name="Ensembl"/>
        </authorList>
    </citation>
    <scope>IDENTIFICATION</scope>
</reference>
<dbReference type="Gene3D" id="2.60.120.200">
    <property type="match status" value="2"/>
</dbReference>
<keyword evidence="2" id="KW-0245">EGF-like domain</keyword>
<dbReference type="PANTHER" id="PTHR15036:SF92">
    <property type="entry name" value="NEUREXIN 2A ALPHA"/>
    <property type="match status" value="1"/>
</dbReference>
<evidence type="ECO:0000313" key="7">
    <source>
        <dbReference type="Proteomes" id="UP000472264"/>
    </source>
</evidence>
<name>A0A665UQC7_ECHNA</name>
<dbReference type="InterPro" id="IPR000742">
    <property type="entry name" value="EGF"/>
</dbReference>
<dbReference type="GO" id="GO:0016020">
    <property type="term" value="C:membrane"/>
    <property type="evidence" value="ECO:0007669"/>
    <property type="project" value="UniProtKB-SubCell"/>
</dbReference>
<evidence type="ECO:0000313" key="6">
    <source>
        <dbReference type="Ensembl" id="ENSENLP00000021908.1"/>
    </source>
</evidence>
<dbReference type="InterPro" id="IPR050372">
    <property type="entry name" value="Neurexin-related_CASP"/>
</dbReference>
<dbReference type="Proteomes" id="UP000472264">
    <property type="component" value="Chromosome 14"/>
</dbReference>
<organism evidence="6 7">
    <name type="scientific">Echeneis naucrates</name>
    <name type="common">Live sharksucker</name>
    <dbReference type="NCBI Taxonomy" id="173247"/>
    <lineage>
        <taxon>Eukaryota</taxon>
        <taxon>Metazoa</taxon>
        <taxon>Chordata</taxon>
        <taxon>Craniata</taxon>
        <taxon>Vertebrata</taxon>
        <taxon>Euteleostomi</taxon>
        <taxon>Actinopterygii</taxon>
        <taxon>Neopterygii</taxon>
        <taxon>Teleostei</taxon>
        <taxon>Neoteleostei</taxon>
        <taxon>Acanthomorphata</taxon>
        <taxon>Carangaria</taxon>
        <taxon>Carangiformes</taxon>
        <taxon>Echeneidae</taxon>
        <taxon>Echeneis</taxon>
    </lineage>
</organism>
<dbReference type="Gene3D" id="2.10.25.10">
    <property type="entry name" value="Laminin"/>
    <property type="match status" value="1"/>
</dbReference>
<feature type="signal peptide" evidence="3">
    <location>
        <begin position="1"/>
        <end position="23"/>
    </location>
</feature>
<evidence type="ECO:0000259" key="5">
    <source>
        <dbReference type="PROSITE" id="PS50026"/>
    </source>
</evidence>
<dbReference type="SUPFAM" id="SSF49899">
    <property type="entry name" value="Concanavalin A-like lectins/glucanases"/>
    <property type="match status" value="2"/>
</dbReference>
<evidence type="ECO:0000259" key="4">
    <source>
        <dbReference type="PROSITE" id="PS50025"/>
    </source>
</evidence>
<feature type="domain" description="Laminin G" evidence="4">
    <location>
        <begin position="240"/>
        <end position="416"/>
    </location>
</feature>
<dbReference type="InParanoid" id="A0A665UQC7"/>
<dbReference type="PROSITE" id="PS50026">
    <property type="entry name" value="EGF_3"/>
    <property type="match status" value="1"/>
</dbReference>
<dbReference type="SMART" id="SM00282">
    <property type="entry name" value="LamG"/>
    <property type="match status" value="2"/>
</dbReference>
<dbReference type="PROSITE" id="PS50025">
    <property type="entry name" value="LAM_G_DOMAIN"/>
    <property type="match status" value="2"/>
</dbReference>
<dbReference type="Ensembl" id="ENSENLT00000022662.1">
    <property type="protein sequence ID" value="ENSENLP00000021908.1"/>
    <property type="gene ID" value="ENSENLG00000009983.1"/>
</dbReference>
<reference evidence="6" key="3">
    <citation type="submission" date="2025-09" db="UniProtKB">
        <authorList>
            <consortium name="Ensembl"/>
        </authorList>
    </citation>
    <scope>IDENTIFICATION</scope>
</reference>
<dbReference type="PANTHER" id="PTHR15036">
    <property type="entry name" value="PIKACHURIN-LIKE PROTEIN"/>
    <property type="match status" value="1"/>
</dbReference>
<dbReference type="AlphaFoldDB" id="A0A665UQC7"/>
<sequence length="434" mass="48287">MGRCERKASWLLVLAGLVLTGIALEYEGVPGQWTRYGQWDAKTTGELSFILKTNTSKALVLYLDDGGNCDFLELLIADGRLQMRFTIHCAEPASLHTETRIDDQRWHRILLSRNYKATRLVVDNEEKVAEVKSKRKEMVVASDLYVGGISPDVRLSALTSSTVKYEPPFHGLIANLKLGEALPVLLDGQAVHSDLEYICDVHSPCSNKGLCSVSQGEVLCDCINTSYRGRYCQEGQEESVATFKGNEFFSYNLSQTPIQSSLDEITLSFRTLQRNGLLLHTGRSADYVNLSLRNGALWLVINLGSGAFEALVEPASGKFNDNVWHDVRVTRNLRQVTILVDGILTTTGYTQEDYTMLGSDDLFYIGGSLNSADLPGSPVSNNFMGCLKDKISPHIYIDFLVVRCSKKKHFAERLQCAEHMHLCTPVGMPLRMDS</sequence>
<feature type="domain" description="EGF-like" evidence="5">
    <location>
        <begin position="195"/>
        <end position="233"/>
    </location>
</feature>
<evidence type="ECO:0000256" key="3">
    <source>
        <dbReference type="SAM" id="SignalP"/>
    </source>
</evidence>
<evidence type="ECO:0000256" key="1">
    <source>
        <dbReference type="ARBA" id="ARBA00023157"/>
    </source>
</evidence>
<keyword evidence="7" id="KW-1185">Reference proteome</keyword>
<dbReference type="Pfam" id="PF02210">
    <property type="entry name" value="Laminin_G_2"/>
    <property type="match status" value="2"/>
</dbReference>
<protein>
    <recommendedName>
        <fullName evidence="8">Neurexin 2a</fullName>
    </recommendedName>
</protein>